<dbReference type="RefSeq" id="WP_062126878.1">
    <property type="nucleotide sequence ID" value="NZ_BAZW01000038.1"/>
</dbReference>
<comment type="caution">
    <text evidence="2">The sequence shown here is derived from an EMBL/GenBank/DDBJ whole genome shotgun (WGS) entry which is preliminary data.</text>
</comment>
<dbReference type="Pfam" id="PF13568">
    <property type="entry name" value="OMP_b-brl_2"/>
    <property type="match status" value="1"/>
</dbReference>
<dbReference type="InterPro" id="IPR025665">
    <property type="entry name" value="Beta-barrel_OMP_2"/>
</dbReference>
<organism evidence="2 3">
    <name type="scientific">Geofilum rubicundum JCM 15548</name>
    <dbReference type="NCBI Taxonomy" id="1236989"/>
    <lineage>
        <taxon>Bacteria</taxon>
        <taxon>Pseudomonadati</taxon>
        <taxon>Bacteroidota</taxon>
        <taxon>Bacteroidia</taxon>
        <taxon>Marinilabiliales</taxon>
        <taxon>Marinilabiliaceae</taxon>
        <taxon>Geofilum</taxon>
    </lineage>
</organism>
<sequence length="214" mass="22813">MKRILLLAVMAIAVTAVSAQGLGLRGGVNFSNLAGDGVPDDTKMKTGFHLGLDYEIPVAPDFYFAPGLLFSTKGAKSEWSESGEVGGIAYEFSSESTIVLNYLEVPLNLVYKPLLGEGNLIVAFGPYLGYGIGGKVKWDDGDESGEEDVTFGSGDDDMFKALDMGANISFGYMFASGFSFQLNTQLGLINIDSEGDSDYPVKNTAFGLGLGYRF</sequence>
<dbReference type="Proteomes" id="UP000032900">
    <property type="component" value="Unassembled WGS sequence"/>
</dbReference>
<dbReference type="PROSITE" id="PS00695">
    <property type="entry name" value="ENT_VIR_OMP_2"/>
    <property type="match status" value="1"/>
</dbReference>
<dbReference type="GO" id="GO:0044384">
    <property type="term" value="C:host outer membrane"/>
    <property type="evidence" value="ECO:0007669"/>
    <property type="project" value="InterPro"/>
</dbReference>
<accession>A0A0E9M1U0</accession>
<dbReference type="OrthoDB" id="1429208at2"/>
<dbReference type="STRING" id="1236989.JCM15548_13467"/>
<evidence type="ECO:0000259" key="1">
    <source>
        <dbReference type="Pfam" id="PF13568"/>
    </source>
</evidence>
<keyword evidence="3" id="KW-1185">Reference proteome</keyword>
<protein>
    <recommendedName>
        <fullName evidence="1">Outer membrane protein beta-barrel domain-containing protein</fullName>
    </recommendedName>
</protein>
<reference evidence="2 3" key="1">
    <citation type="journal article" date="2015" name="Microbes Environ.">
        <title>Distribution and evolution of nitrogen fixation genes in the phylum bacteroidetes.</title>
        <authorList>
            <person name="Inoue J."/>
            <person name="Oshima K."/>
            <person name="Suda W."/>
            <person name="Sakamoto M."/>
            <person name="Iino T."/>
            <person name="Noda S."/>
            <person name="Hongoh Y."/>
            <person name="Hattori M."/>
            <person name="Ohkuma M."/>
        </authorList>
    </citation>
    <scope>NUCLEOTIDE SEQUENCE [LARGE SCALE GENOMIC DNA]</scope>
    <source>
        <strain evidence="2">JCM 15548</strain>
    </source>
</reference>
<name>A0A0E9M1U0_9BACT</name>
<dbReference type="InterPro" id="IPR000758">
    <property type="entry name" value="Enterovir_OMP"/>
</dbReference>
<evidence type="ECO:0000313" key="3">
    <source>
        <dbReference type="Proteomes" id="UP000032900"/>
    </source>
</evidence>
<dbReference type="EMBL" id="BAZW01000038">
    <property type="protein sequence ID" value="GAO31130.1"/>
    <property type="molecule type" value="Genomic_DNA"/>
</dbReference>
<proteinExistence type="predicted"/>
<evidence type="ECO:0000313" key="2">
    <source>
        <dbReference type="EMBL" id="GAO31130.1"/>
    </source>
</evidence>
<dbReference type="AlphaFoldDB" id="A0A0E9M1U0"/>
<gene>
    <name evidence="2" type="ORF">JCM15548_13467</name>
</gene>
<feature type="domain" description="Outer membrane protein beta-barrel" evidence="1">
    <location>
        <begin position="22"/>
        <end position="192"/>
    </location>
</feature>